<evidence type="ECO:0000313" key="1">
    <source>
        <dbReference type="EMBL" id="CAK9016766.1"/>
    </source>
</evidence>
<protein>
    <submittedName>
        <fullName evidence="1">Uncharacterized protein</fullName>
    </submittedName>
</protein>
<organism evidence="1 2">
    <name type="scientific">Durusdinium trenchii</name>
    <dbReference type="NCBI Taxonomy" id="1381693"/>
    <lineage>
        <taxon>Eukaryota</taxon>
        <taxon>Sar</taxon>
        <taxon>Alveolata</taxon>
        <taxon>Dinophyceae</taxon>
        <taxon>Suessiales</taxon>
        <taxon>Symbiodiniaceae</taxon>
        <taxon>Durusdinium</taxon>
    </lineage>
</organism>
<gene>
    <name evidence="1" type="ORF">CCMP2556_LOCUS12628</name>
</gene>
<evidence type="ECO:0000313" key="2">
    <source>
        <dbReference type="Proteomes" id="UP001642484"/>
    </source>
</evidence>
<sequence length="90" mass="10682">TYPEGFGRKLLSAYVASSRRPFRADLRRRFQVPGTSDVEAFKAYPLNRDQWEDARLQEVYNYIRAYKHLVVPEAWSEAMIDFDLQYSNLM</sequence>
<proteinExistence type="predicted"/>
<comment type="caution">
    <text evidence="1">The sequence shown here is derived from an EMBL/GenBank/DDBJ whole genome shotgun (WGS) entry which is preliminary data.</text>
</comment>
<reference evidence="1 2" key="1">
    <citation type="submission" date="2024-02" db="EMBL/GenBank/DDBJ databases">
        <authorList>
            <person name="Chen Y."/>
            <person name="Shah S."/>
            <person name="Dougan E. K."/>
            <person name="Thang M."/>
            <person name="Chan C."/>
        </authorList>
    </citation>
    <scope>NUCLEOTIDE SEQUENCE [LARGE SCALE GENOMIC DNA]</scope>
</reference>
<feature type="non-terminal residue" evidence="1">
    <location>
        <position position="1"/>
    </location>
</feature>
<keyword evidence="2" id="KW-1185">Reference proteome</keyword>
<name>A0ABP0JQL9_9DINO</name>
<feature type="non-terminal residue" evidence="1">
    <location>
        <position position="90"/>
    </location>
</feature>
<dbReference type="EMBL" id="CAXAMN010006173">
    <property type="protein sequence ID" value="CAK9016766.1"/>
    <property type="molecule type" value="Genomic_DNA"/>
</dbReference>
<accession>A0ABP0JQL9</accession>
<dbReference type="Proteomes" id="UP001642484">
    <property type="component" value="Unassembled WGS sequence"/>
</dbReference>